<dbReference type="InterPro" id="IPR027267">
    <property type="entry name" value="AH/BAR_dom_sf"/>
</dbReference>
<dbReference type="PROSITE" id="PS51741">
    <property type="entry name" value="F_BAR"/>
    <property type="match status" value="1"/>
</dbReference>
<dbReference type="InterPro" id="IPR035656">
    <property type="entry name" value="Nostrin_SH3"/>
</dbReference>
<evidence type="ECO:0000256" key="2">
    <source>
        <dbReference type="ARBA" id="ARBA00022443"/>
    </source>
</evidence>
<dbReference type="GO" id="GO:0005737">
    <property type="term" value="C:cytoplasm"/>
    <property type="evidence" value="ECO:0007669"/>
    <property type="project" value="TreeGrafter"/>
</dbReference>
<dbReference type="Pfam" id="PF00611">
    <property type="entry name" value="FCH"/>
    <property type="match status" value="1"/>
</dbReference>
<dbReference type="PRINTS" id="PR00499">
    <property type="entry name" value="P67PHOX"/>
</dbReference>
<dbReference type="PROSITE" id="PS50002">
    <property type="entry name" value="SH3"/>
    <property type="match status" value="1"/>
</dbReference>
<dbReference type="FunFam" id="2.30.30.40:FF:000072">
    <property type="entry name" value="Unconventional Myosin IB"/>
    <property type="match status" value="1"/>
</dbReference>
<dbReference type="InterPro" id="IPR057870">
    <property type="entry name" value="HR1_TOCA"/>
</dbReference>
<dbReference type="GO" id="GO:0043226">
    <property type="term" value="C:organelle"/>
    <property type="evidence" value="ECO:0007669"/>
    <property type="project" value="UniProtKB-ARBA"/>
</dbReference>
<evidence type="ECO:0000259" key="10">
    <source>
        <dbReference type="PROSITE" id="PS50002"/>
    </source>
</evidence>
<dbReference type="Pfam" id="PF00018">
    <property type="entry name" value="SH3_1"/>
    <property type="match status" value="1"/>
</dbReference>
<dbReference type="InterPro" id="IPR031160">
    <property type="entry name" value="F_BAR_dom"/>
</dbReference>
<dbReference type="InterPro" id="IPR036028">
    <property type="entry name" value="SH3-like_dom_sf"/>
</dbReference>
<keyword evidence="4" id="KW-0597">Phosphoprotein</keyword>
<dbReference type="AlphaFoldDB" id="A0A8W8M5V1"/>
<protein>
    <recommendedName>
        <fullName evidence="14">Nostrin</fullName>
    </recommendedName>
</protein>
<dbReference type="Gene3D" id="2.30.30.40">
    <property type="entry name" value="SH3 Domains"/>
    <property type="match status" value="1"/>
</dbReference>
<keyword evidence="13" id="KW-1185">Reference proteome</keyword>
<dbReference type="InterPro" id="IPR001452">
    <property type="entry name" value="SH3_domain"/>
</dbReference>
<organism evidence="12 13">
    <name type="scientific">Magallana gigas</name>
    <name type="common">Pacific oyster</name>
    <name type="synonym">Crassostrea gigas</name>
    <dbReference type="NCBI Taxonomy" id="29159"/>
    <lineage>
        <taxon>Eukaryota</taxon>
        <taxon>Metazoa</taxon>
        <taxon>Spiralia</taxon>
        <taxon>Lophotrochozoa</taxon>
        <taxon>Mollusca</taxon>
        <taxon>Bivalvia</taxon>
        <taxon>Autobranchia</taxon>
        <taxon>Pteriomorphia</taxon>
        <taxon>Ostreida</taxon>
        <taxon>Ostreoidea</taxon>
        <taxon>Ostreidae</taxon>
        <taxon>Magallana</taxon>
    </lineage>
</organism>
<dbReference type="EnsemblMetazoa" id="G31485.5">
    <property type="protein sequence ID" value="G31485.5:cds"/>
    <property type="gene ID" value="G31485"/>
</dbReference>
<dbReference type="PANTHER" id="PTHR23065">
    <property type="entry name" value="PROLINE-SERINE-THREONINE PHOSPHATASE INTERACTING PROTEIN 1"/>
    <property type="match status" value="1"/>
</dbReference>
<feature type="compositionally biased region" description="Basic and acidic residues" evidence="9">
    <location>
        <begin position="255"/>
        <end position="281"/>
    </location>
</feature>
<dbReference type="PANTHER" id="PTHR23065:SF7">
    <property type="entry name" value="NOSTRIN, ISOFORM H"/>
    <property type="match status" value="1"/>
</dbReference>
<dbReference type="SUPFAM" id="SSF50044">
    <property type="entry name" value="SH3-domain"/>
    <property type="match status" value="1"/>
</dbReference>
<dbReference type="SMART" id="SM00055">
    <property type="entry name" value="FCH"/>
    <property type="match status" value="1"/>
</dbReference>
<dbReference type="Proteomes" id="UP000005408">
    <property type="component" value="Unassembled WGS sequence"/>
</dbReference>
<evidence type="ECO:0000256" key="9">
    <source>
        <dbReference type="SAM" id="MobiDB-lite"/>
    </source>
</evidence>
<name>A0A8W8M5V1_MAGGI</name>
<evidence type="ECO:0000256" key="8">
    <source>
        <dbReference type="PROSITE-ProRule" id="PRU01077"/>
    </source>
</evidence>
<proteinExistence type="predicted"/>
<dbReference type="PRINTS" id="PR00452">
    <property type="entry name" value="SH3DOMAIN"/>
</dbReference>
<sequence length="617" mass="70321">MATSKENPLCQHCRFCNPAPKRRHNSRIRRRISRVSLTVPGSVHSWIHRLSSSGIQKSVAKGEKNGLVFLCCPLRGWEVNMAKATFKFLLESEIYSVDFLVGRILNRSLIMEDVIWTDNTLFGLNGFEELRKYIKQGSEFCKDVSIIIQERADLEGHYAKNLNKLSQKLVKATTGNLGSLADGWRSVASVMEQEAELHKNLSLKLAEEISKPLKILVDTQNKARKPVEAMVDKSLKSLTDKRTEESKAKKQCYVHAKDSEKGEENRNDSSKGKTEKDKQKIEKKCDQMRKLLRKADKEYCELCEKAETARQEWEFNVAKGSAQLQGLDEERLAKMAEHLNQYNCQLSSMGPGFQTSCDKLHESVISVDIQADLRSIAQQRGTQGTPPEQILLDCYAEDLQFTMNAERRKNALQNYLLYLRQSLEREKKGKEGVEKLVGVYRERPNFADQDAQEDAKQRLCQVMFMMNFLEASHFKIASVLAKLECQPKLEHKFAKYIETQRDKQGIPTSVLRLPINIALEGNSGYDVTSVTVGALANQTQSDPYEEPFAEDEFEDYADPHVVGRCRALYDYDASQTDELSIRPGDIINVYDKQMDGWWQGEKNGRVGIFPASYVEEI</sequence>
<dbReference type="CDD" id="cd11823">
    <property type="entry name" value="SH3_Nostrin"/>
    <property type="match status" value="1"/>
</dbReference>
<feature type="domain" description="SH3" evidence="10">
    <location>
        <begin position="560"/>
        <end position="617"/>
    </location>
</feature>
<dbReference type="SMART" id="SM00326">
    <property type="entry name" value="SH3"/>
    <property type="match status" value="1"/>
</dbReference>
<dbReference type="GO" id="GO:0005886">
    <property type="term" value="C:plasma membrane"/>
    <property type="evidence" value="ECO:0007669"/>
    <property type="project" value="TreeGrafter"/>
</dbReference>
<accession>A0A8W8M5V1</accession>
<evidence type="ECO:0000313" key="13">
    <source>
        <dbReference type="Proteomes" id="UP000005408"/>
    </source>
</evidence>
<reference evidence="12" key="1">
    <citation type="submission" date="2022-08" db="UniProtKB">
        <authorList>
            <consortium name="EnsemblMetazoa"/>
        </authorList>
    </citation>
    <scope>IDENTIFICATION</scope>
    <source>
        <strain evidence="12">05x7-T-G4-1.051#20</strain>
    </source>
</reference>
<dbReference type="SUPFAM" id="SSF103657">
    <property type="entry name" value="BAR/IMD domain-like"/>
    <property type="match status" value="1"/>
</dbReference>
<keyword evidence="6" id="KW-0206">Cytoskeleton</keyword>
<dbReference type="InterPro" id="IPR001060">
    <property type="entry name" value="FCH_dom"/>
</dbReference>
<evidence type="ECO:0000256" key="1">
    <source>
        <dbReference type="ARBA" id="ARBA00004245"/>
    </source>
</evidence>
<evidence type="ECO:0000256" key="6">
    <source>
        <dbReference type="ARBA" id="ARBA00023212"/>
    </source>
</evidence>
<evidence type="ECO:0000256" key="3">
    <source>
        <dbReference type="ARBA" id="ARBA00022490"/>
    </source>
</evidence>
<keyword evidence="3" id="KW-0963">Cytoplasm</keyword>
<dbReference type="Pfam" id="PF25610">
    <property type="entry name" value="HR1_TOCA"/>
    <property type="match status" value="1"/>
</dbReference>
<evidence type="ECO:0008006" key="14">
    <source>
        <dbReference type="Google" id="ProtNLM"/>
    </source>
</evidence>
<keyword evidence="2 7" id="KW-0728">SH3 domain</keyword>
<evidence type="ECO:0000259" key="11">
    <source>
        <dbReference type="PROSITE" id="PS51741"/>
    </source>
</evidence>
<feature type="region of interest" description="Disordered" evidence="9">
    <location>
        <begin position="240"/>
        <end position="281"/>
    </location>
</feature>
<evidence type="ECO:0000256" key="7">
    <source>
        <dbReference type="PROSITE-ProRule" id="PRU00192"/>
    </source>
</evidence>
<evidence type="ECO:0000256" key="4">
    <source>
        <dbReference type="ARBA" id="ARBA00022553"/>
    </source>
</evidence>
<keyword evidence="5 8" id="KW-0175">Coiled coil</keyword>
<dbReference type="Gene3D" id="6.10.140.470">
    <property type="match status" value="1"/>
</dbReference>
<evidence type="ECO:0000313" key="12">
    <source>
        <dbReference type="EnsemblMetazoa" id="G31485.5:cds"/>
    </source>
</evidence>
<comment type="subcellular location">
    <subcellularLocation>
        <location evidence="1">Cytoplasm</location>
        <location evidence="1">Cytoskeleton</location>
    </subcellularLocation>
</comment>
<feature type="domain" description="F-BAR" evidence="11">
    <location>
        <begin position="109"/>
        <end position="372"/>
    </location>
</feature>
<dbReference type="Gene3D" id="1.20.1270.60">
    <property type="entry name" value="Arfaptin homology (AH) domain/BAR domain"/>
    <property type="match status" value="1"/>
</dbReference>
<evidence type="ECO:0000256" key="5">
    <source>
        <dbReference type="ARBA" id="ARBA00023054"/>
    </source>
</evidence>